<evidence type="ECO:0000256" key="3">
    <source>
        <dbReference type="ARBA" id="ARBA00023098"/>
    </source>
</evidence>
<protein>
    <submittedName>
        <fullName evidence="6">Carboxylic ester hydrolase</fullName>
    </submittedName>
</protein>
<dbReference type="GO" id="GO:0016787">
    <property type="term" value="F:hydrolase activity"/>
    <property type="evidence" value="ECO:0007669"/>
    <property type="project" value="UniProtKB-KW"/>
</dbReference>
<evidence type="ECO:0000256" key="2">
    <source>
        <dbReference type="ARBA" id="ARBA00022963"/>
    </source>
</evidence>
<dbReference type="Gene3D" id="3.40.50.1820">
    <property type="entry name" value="alpha/beta hydrolase"/>
    <property type="match status" value="1"/>
</dbReference>
<dbReference type="PANTHER" id="PTHR10272">
    <property type="entry name" value="PLATELET-ACTIVATING FACTOR ACETYLHYDROLASE"/>
    <property type="match status" value="1"/>
</dbReference>
<evidence type="ECO:0000313" key="6">
    <source>
        <dbReference type="EMBL" id="GAA1402102.1"/>
    </source>
</evidence>
<feature type="transmembrane region" description="Helical" evidence="5">
    <location>
        <begin position="73"/>
        <end position="89"/>
    </location>
</feature>
<keyword evidence="5" id="KW-1133">Transmembrane helix</keyword>
<feature type="transmembrane region" description="Helical" evidence="5">
    <location>
        <begin position="151"/>
        <end position="177"/>
    </location>
</feature>
<accession>A0ABN1YA33</accession>
<keyword evidence="5" id="KW-0472">Membrane</keyword>
<dbReference type="Proteomes" id="UP001499863">
    <property type="component" value="Unassembled WGS sequence"/>
</dbReference>
<dbReference type="PANTHER" id="PTHR10272:SF0">
    <property type="entry name" value="PLATELET-ACTIVATING FACTOR ACETYLHYDROLASE"/>
    <property type="match status" value="1"/>
</dbReference>
<keyword evidence="1 6" id="KW-0378">Hydrolase</keyword>
<keyword evidence="2" id="KW-0442">Lipid degradation</keyword>
<feature type="transmembrane region" description="Helical" evidence="5">
    <location>
        <begin position="96"/>
        <end position="114"/>
    </location>
</feature>
<keyword evidence="5" id="KW-0812">Transmembrane</keyword>
<dbReference type="SUPFAM" id="SSF53474">
    <property type="entry name" value="alpha/beta-Hydrolases"/>
    <property type="match status" value="1"/>
</dbReference>
<evidence type="ECO:0000256" key="1">
    <source>
        <dbReference type="ARBA" id="ARBA00022801"/>
    </source>
</evidence>
<dbReference type="EMBL" id="BAAAKJ010000244">
    <property type="protein sequence ID" value="GAA1402102.1"/>
    <property type="molecule type" value="Genomic_DNA"/>
</dbReference>
<dbReference type="InterPro" id="IPR029058">
    <property type="entry name" value="AB_hydrolase_fold"/>
</dbReference>
<feature type="region of interest" description="Disordered" evidence="4">
    <location>
        <begin position="1"/>
        <end position="59"/>
    </location>
</feature>
<feature type="compositionally biased region" description="Low complexity" evidence="4">
    <location>
        <begin position="28"/>
        <end position="41"/>
    </location>
</feature>
<comment type="caution">
    <text evidence="6">The sequence shown here is derived from an EMBL/GenBank/DDBJ whole genome shotgun (WGS) entry which is preliminary data.</text>
</comment>
<sequence>MSPPSDRSGPGYDLRRSPATSRGRNAGADPARPTATPVARAGDPGPMRRRQPGADDGRVTEIITGPRLSPLEILALLGAAALVVARWLPPAARPRVTVAAGVLLLLATLALAVTGLRWQLLPVLAGAALALPFALAPLLPRRTGRPPAWRARWWLALPGSLACAGLIASGPVAAWAFPVPAFPAPSGGFAVGTRVVQWTDPGRPETFTADPDDRRTVVVQLWYPARPSPSGARRAQYLGRTGQEARTVSDALARAVGLPGFLIDGLPRARTRSVPDAPVDGTGGRFPVVLFSPGSNGVRTQNTAWAEELASHGYLVAALDHPYDSAAVVLADGRTITTETTSSGDRDKDEELAADWTAIRAADLGFVLTRLEGLDRGEGADPLAGRLDTGRVAVTGHSLGGAAALQAARQDRRFDAVIDLDGFPHGPASPPLTQPALALTQAITPATDPRYPPRLAEALDAATAPGYRLTVPGAAHLTFTDGPLYLPPVPSVVGSLGRAESPRVVAAATLAFLDATLRAVPTDPSAALKPYGDLTLHHPPATR</sequence>
<evidence type="ECO:0000313" key="7">
    <source>
        <dbReference type="Proteomes" id="UP001499863"/>
    </source>
</evidence>
<dbReference type="Pfam" id="PF03403">
    <property type="entry name" value="PAF-AH_p_II"/>
    <property type="match status" value="1"/>
</dbReference>
<proteinExistence type="predicted"/>
<gene>
    <name evidence="6" type="ORF">GCM10009639_45200</name>
</gene>
<evidence type="ECO:0000256" key="4">
    <source>
        <dbReference type="SAM" id="MobiDB-lite"/>
    </source>
</evidence>
<keyword evidence="3" id="KW-0443">Lipid metabolism</keyword>
<reference evidence="6 7" key="1">
    <citation type="journal article" date="2019" name="Int. J. Syst. Evol. Microbiol.">
        <title>The Global Catalogue of Microorganisms (GCM) 10K type strain sequencing project: providing services to taxonomists for standard genome sequencing and annotation.</title>
        <authorList>
            <consortium name="The Broad Institute Genomics Platform"/>
            <consortium name="The Broad Institute Genome Sequencing Center for Infectious Disease"/>
            <person name="Wu L."/>
            <person name="Ma J."/>
        </authorList>
    </citation>
    <scope>NUCLEOTIDE SEQUENCE [LARGE SCALE GENOMIC DNA]</scope>
    <source>
        <strain evidence="6 7">JCM 12393</strain>
    </source>
</reference>
<keyword evidence="7" id="KW-1185">Reference proteome</keyword>
<name>A0ABN1YA33_9ACTN</name>
<evidence type="ECO:0000256" key="5">
    <source>
        <dbReference type="SAM" id="Phobius"/>
    </source>
</evidence>
<feature type="transmembrane region" description="Helical" evidence="5">
    <location>
        <begin position="120"/>
        <end position="139"/>
    </location>
</feature>
<organism evidence="6 7">
    <name type="scientific">Kitasatospora putterlickiae</name>
    <dbReference type="NCBI Taxonomy" id="221725"/>
    <lineage>
        <taxon>Bacteria</taxon>
        <taxon>Bacillati</taxon>
        <taxon>Actinomycetota</taxon>
        <taxon>Actinomycetes</taxon>
        <taxon>Kitasatosporales</taxon>
        <taxon>Streptomycetaceae</taxon>
        <taxon>Kitasatospora</taxon>
    </lineage>
</organism>